<protein>
    <recommendedName>
        <fullName evidence="4">DUF2628 domain-containing protein</fullName>
    </recommendedName>
</protein>
<organism evidence="2 3">
    <name type="scientific">Chelatococcus caeni</name>
    <dbReference type="NCBI Taxonomy" id="1348468"/>
    <lineage>
        <taxon>Bacteria</taxon>
        <taxon>Pseudomonadati</taxon>
        <taxon>Pseudomonadota</taxon>
        <taxon>Alphaproteobacteria</taxon>
        <taxon>Hyphomicrobiales</taxon>
        <taxon>Chelatococcaceae</taxon>
        <taxon>Chelatococcus</taxon>
    </lineage>
</organism>
<reference evidence="2 3" key="1">
    <citation type="submission" date="2020-08" db="EMBL/GenBank/DDBJ databases">
        <title>Genomic Encyclopedia of Type Strains, Phase IV (KMG-IV): sequencing the most valuable type-strain genomes for metagenomic binning, comparative biology and taxonomic classification.</title>
        <authorList>
            <person name="Goeker M."/>
        </authorList>
    </citation>
    <scope>NUCLEOTIDE SEQUENCE [LARGE SCALE GENOMIC DNA]</scope>
    <source>
        <strain evidence="2 3">DSM 103737</strain>
    </source>
</reference>
<gene>
    <name evidence="2" type="ORF">GGR16_001913</name>
</gene>
<name>A0A840BV87_9HYPH</name>
<accession>A0A840BV87</accession>
<comment type="caution">
    <text evidence="2">The sequence shown here is derived from an EMBL/GenBank/DDBJ whole genome shotgun (WGS) entry which is preliminary data.</text>
</comment>
<dbReference type="EMBL" id="JACIEN010000002">
    <property type="protein sequence ID" value="MBB4016884.1"/>
    <property type="molecule type" value="Genomic_DNA"/>
</dbReference>
<evidence type="ECO:0000256" key="1">
    <source>
        <dbReference type="SAM" id="Phobius"/>
    </source>
</evidence>
<dbReference type="Pfam" id="PF10947">
    <property type="entry name" value="DUF2628"/>
    <property type="match status" value="1"/>
</dbReference>
<evidence type="ECO:0008006" key="4">
    <source>
        <dbReference type="Google" id="ProtNLM"/>
    </source>
</evidence>
<sequence>MAVYTLHLPAGAQPGDARALDEAVIVKDGIAWWALIFPLVWFLWNRLWLGALAALGASVLVAAAGRVFNLTQGATTLLGILFAVLLALEANAFRRRALERRGLAAVDAVVADDLESAEVRAFARWLSREAPAPAPRGPIAAPAMPAQAREAPVIGLFPETERRP</sequence>
<dbReference type="Proteomes" id="UP000577362">
    <property type="component" value="Unassembled WGS sequence"/>
</dbReference>
<keyword evidence="1" id="KW-0472">Membrane</keyword>
<dbReference type="AlphaFoldDB" id="A0A840BV87"/>
<dbReference type="InterPro" id="IPR024399">
    <property type="entry name" value="DUF2628"/>
</dbReference>
<proteinExistence type="predicted"/>
<keyword evidence="3" id="KW-1185">Reference proteome</keyword>
<keyword evidence="1" id="KW-0812">Transmembrane</keyword>
<keyword evidence="1" id="KW-1133">Transmembrane helix</keyword>
<dbReference type="RefSeq" id="WP_183316445.1">
    <property type="nucleotide sequence ID" value="NZ_JACIEN010000002.1"/>
</dbReference>
<evidence type="ECO:0000313" key="3">
    <source>
        <dbReference type="Proteomes" id="UP000577362"/>
    </source>
</evidence>
<feature type="transmembrane region" description="Helical" evidence="1">
    <location>
        <begin position="51"/>
        <end position="68"/>
    </location>
</feature>
<evidence type="ECO:0000313" key="2">
    <source>
        <dbReference type="EMBL" id="MBB4016884.1"/>
    </source>
</evidence>
<feature type="transmembrane region" description="Helical" evidence="1">
    <location>
        <begin position="74"/>
        <end position="93"/>
    </location>
</feature>
<feature type="transmembrane region" description="Helical" evidence="1">
    <location>
        <begin position="24"/>
        <end position="44"/>
    </location>
</feature>